<dbReference type="OrthoDB" id="6159439at2759"/>
<dbReference type="InterPro" id="IPR050720">
    <property type="entry name" value="Engrailed_Homeobox_TFs"/>
</dbReference>
<dbReference type="Gene3D" id="1.10.10.60">
    <property type="entry name" value="Homeodomain-like"/>
    <property type="match status" value="1"/>
</dbReference>
<evidence type="ECO:0000256" key="4">
    <source>
        <dbReference type="RuleBase" id="RU000682"/>
    </source>
</evidence>
<dbReference type="Pfam" id="PF00046">
    <property type="entry name" value="Homeodomain"/>
    <property type="match status" value="1"/>
</dbReference>
<dbReference type="GO" id="GO:0006357">
    <property type="term" value="P:regulation of transcription by RNA polymerase II"/>
    <property type="evidence" value="ECO:0007669"/>
    <property type="project" value="TreeGrafter"/>
</dbReference>
<dbReference type="AlphaFoldDB" id="A0A2P6NY62"/>
<dbReference type="InterPro" id="IPR009057">
    <property type="entry name" value="Homeodomain-like_sf"/>
</dbReference>
<evidence type="ECO:0000256" key="1">
    <source>
        <dbReference type="ARBA" id="ARBA00004123"/>
    </source>
</evidence>
<dbReference type="PANTHER" id="PTHR24341">
    <property type="entry name" value="HOMEOBOX PROTEIN ENGRAILED"/>
    <property type="match status" value="1"/>
</dbReference>
<organism evidence="6 7">
    <name type="scientific">Planoprotostelium fungivorum</name>
    <dbReference type="NCBI Taxonomy" id="1890364"/>
    <lineage>
        <taxon>Eukaryota</taxon>
        <taxon>Amoebozoa</taxon>
        <taxon>Evosea</taxon>
        <taxon>Variosea</taxon>
        <taxon>Cavosteliida</taxon>
        <taxon>Cavosteliaceae</taxon>
        <taxon>Planoprotostelium</taxon>
    </lineage>
</organism>
<reference evidence="6 7" key="1">
    <citation type="journal article" date="2018" name="Genome Biol. Evol.">
        <title>Multiple Roots of Fruiting Body Formation in Amoebozoa.</title>
        <authorList>
            <person name="Hillmann F."/>
            <person name="Forbes G."/>
            <person name="Novohradska S."/>
            <person name="Ferling I."/>
            <person name="Riege K."/>
            <person name="Groth M."/>
            <person name="Westermann M."/>
            <person name="Marz M."/>
            <person name="Spaller T."/>
            <person name="Winckler T."/>
            <person name="Schaap P."/>
            <person name="Glockner G."/>
        </authorList>
    </citation>
    <scope>NUCLEOTIDE SEQUENCE [LARGE SCALE GENOMIC DNA]</scope>
    <source>
        <strain evidence="6 7">Jena</strain>
    </source>
</reference>
<dbReference type="PANTHER" id="PTHR24341:SF6">
    <property type="entry name" value="HOMEOBOX PROTEIN INVECTED"/>
    <property type="match status" value="1"/>
</dbReference>
<keyword evidence="2 3" id="KW-0539">Nucleus</keyword>
<gene>
    <name evidence="6" type="ORF">PROFUN_00353</name>
</gene>
<dbReference type="Proteomes" id="UP000241769">
    <property type="component" value="Unassembled WGS sequence"/>
</dbReference>
<proteinExistence type="predicted"/>
<accession>A0A2P6NY62</accession>
<feature type="domain" description="Homeobox" evidence="5">
    <location>
        <begin position="78"/>
        <end position="138"/>
    </location>
</feature>
<keyword evidence="3 4" id="KW-0238">DNA-binding</keyword>
<evidence type="ECO:0000259" key="5">
    <source>
        <dbReference type="PROSITE" id="PS50071"/>
    </source>
</evidence>
<dbReference type="GO" id="GO:0005634">
    <property type="term" value="C:nucleus"/>
    <property type="evidence" value="ECO:0007669"/>
    <property type="project" value="UniProtKB-SubCell"/>
</dbReference>
<name>A0A2P6NY62_9EUKA</name>
<dbReference type="InParanoid" id="A0A2P6NY62"/>
<dbReference type="EMBL" id="MDYQ01000007">
    <property type="protein sequence ID" value="PRP88885.1"/>
    <property type="molecule type" value="Genomic_DNA"/>
</dbReference>
<dbReference type="CDD" id="cd00086">
    <property type="entry name" value="homeodomain"/>
    <property type="match status" value="1"/>
</dbReference>
<dbReference type="SUPFAM" id="SSF46689">
    <property type="entry name" value="Homeodomain-like"/>
    <property type="match status" value="1"/>
</dbReference>
<evidence type="ECO:0000313" key="7">
    <source>
        <dbReference type="Proteomes" id="UP000241769"/>
    </source>
</evidence>
<evidence type="ECO:0000313" key="6">
    <source>
        <dbReference type="EMBL" id="PRP88885.1"/>
    </source>
</evidence>
<comment type="subcellular location">
    <subcellularLocation>
        <location evidence="1 3 4">Nucleus</location>
    </subcellularLocation>
</comment>
<dbReference type="InterPro" id="IPR001356">
    <property type="entry name" value="HD"/>
</dbReference>
<feature type="DNA-binding region" description="Homeobox" evidence="3">
    <location>
        <begin position="80"/>
        <end position="139"/>
    </location>
</feature>
<evidence type="ECO:0000256" key="2">
    <source>
        <dbReference type="ARBA" id="ARBA00023242"/>
    </source>
</evidence>
<dbReference type="PROSITE" id="PS50071">
    <property type="entry name" value="HOMEOBOX_2"/>
    <property type="match status" value="1"/>
</dbReference>
<evidence type="ECO:0000256" key="3">
    <source>
        <dbReference type="PROSITE-ProRule" id="PRU00108"/>
    </source>
</evidence>
<keyword evidence="3 4" id="KW-0371">Homeobox</keyword>
<sequence length="184" mass="21418">MCTNYSHVVNCQGHGVSVRDISWGLLRPCGRYYVRLLRFTWMNVSSLVNPRDSAEEEAIDRLRMSLYRLTPPKIQPPTEHSRSRKAFLTKETEELSHIFQRTPYPNEEERLKLSKRYHVDHTQITIWFQNRRSRLKRTVEGFDVTLSKKKSGLHKQLSSFIACLAGIESVLRTVAEILSIKGSE</sequence>
<dbReference type="GO" id="GO:0003677">
    <property type="term" value="F:DNA binding"/>
    <property type="evidence" value="ECO:0007669"/>
    <property type="project" value="UniProtKB-UniRule"/>
</dbReference>
<keyword evidence="7" id="KW-1185">Reference proteome</keyword>
<comment type="caution">
    <text evidence="6">The sequence shown here is derived from an EMBL/GenBank/DDBJ whole genome shotgun (WGS) entry which is preliminary data.</text>
</comment>
<dbReference type="SMART" id="SM00389">
    <property type="entry name" value="HOX"/>
    <property type="match status" value="1"/>
</dbReference>
<protein>
    <recommendedName>
        <fullName evidence="5">Homeobox domain-containing protein</fullName>
    </recommendedName>
</protein>